<gene>
    <name evidence="1" type="ORF">H9635_02585</name>
</gene>
<protein>
    <recommendedName>
        <fullName evidence="3">Abortive phage infection protein</fullName>
    </recommendedName>
</protein>
<evidence type="ECO:0000313" key="1">
    <source>
        <dbReference type="EMBL" id="MBD8035610.1"/>
    </source>
</evidence>
<proteinExistence type="predicted"/>
<comment type="caution">
    <text evidence="1">The sequence shown here is derived from an EMBL/GenBank/DDBJ whole genome shotgun (WGS) entry which is preliminary data.</text>
</comment>
<sequence>MADYQAILDQLRNGEVKSILIKKSDFLHFREHLVKDPQFKHFRGVAKQGGDVEYTFLENPRS</sequence>
<keyword evidence="2" id="KW-1185">Reference proteome</keyword>
<dbReference type="RefSeq" id="WP_191698576.1">
    <property type="nucleotide sequence ID" value="NZ_JACSPZ010000001.1"/>
</dbReference>
<organism evidence="1 2">
    <name type="scientific">Solibacillus faecavium</name>
    <dbReference type="NCBI Taxonomy" id="2762221"/>
    <lineage>
        <taxon>Bacteria</taxon>
        <taxon>Bacillati</taxon>
        <taxon>Bacillota</taxon>
        <taxon>Bacilli</taxon>
        <taxon>Bacillales</taxon>
        <taxon>Caryophanaceae</taxon>
        <taxon>Solibacillus</taxon>
    </lineage>
</organism>
<evidence type="ECO:0008006" key="3">
    <source>
        <dbReference type="Google" id="ProtNLM"/>
    </source>
</evidence>
<name>A0ABR8XUJ7_9BACL</name>
<accession>A0ABR8XUJ7</accession>
<dbReference type="EMBL" id="JACSPZ010000001">
    <property type="protein sequence ID" value="MBD8035610.1"/>
    <property type="molecule type" value="Genomic_DNA"/>
</dbReference>
<evidence type="ECO:0000313" key="2">
    <source>
        <dbReference type="Proteomes" id="UP000619101"/>
    </source>
</evidence>
<dbReference type="Proteomes" id="UP000619101">
    <property type="component" value="Unassembled WGS sequence"/>
</dbReference>
<reference evidence="1 2" key="1">
    <citation type="submission" date="2020-08" db="EMBL/GenBank/DDBJ databases">
        <title>A Genomic Blueprint of the Chicken Gut Microbiome.</title>
        <authorList>
            <person name="Gilroy R."/>
            <person name="Ravi A."/>
            <person name="Getino M."/>
            <person name="Pursley I."/>
            <person name="Horton D.L."/>
            <person name="Alikhan N.-F."/>
            <person name="Baker D."/>
            <person name="Gharbi K."/>
            <person name="Hall N."/>
            <person name="Watson M."/>
            <person name="Adriaenssens E.M."/>
            <person name="Foster-Nyarko E."/>
            <person name="Jarju S."/>
            <person name="Secka A."/>
            <person name="Antonio M."/>
            <person name="Oren A."/>
            <person name="Chaudhuri R."/>
            <person name="La Ragione R.M."/>
            <person name="Hildebrand F."/>
            <person name="Pallen M.J."/>
        </authorList>
    </citation>
    <scope>NUCLEOTIDE SEQUENCE [LARGE SCALE GENOMIC DNA]</scope>
    <source>
        <strain evidence="1 2">A46</strain>
    </source>
</reference>